<evidence type="ECO:0000313" key="2">
    <source>
        <dbReference type="Proteomes" id="UP001161422"/>
    </source>
</evidence>
<dbReference type="AlphaFoldDB" id="A0AA37S0D3"/>
<reference evidence="1" key="1">
    <citation type="journal article" date="2014" name="Int. J. Syst. Evol. Microbiol.">
        <title>Complete genome sequence of Corynebacterium casei LMG S-19264T (=DSM 44701T), isolated from a smear-ripened cheese.</title>
        <authorList>
            <consortium name="US DOE Joint Genome Institute (JGI-PGF)"/>
            <person name="Walter F."/>
            <person name="Albersmeier A."/>
            <person name="Kalinowski J."/>
            <person name="Ruckert C."/>
        </authorList>
    </citation>
    <scope>NUCLEOTIDE SEQUENCE</scope>
    <source>
        <strain evidence="1">NBRC 101628</strain>
    </source>
</reference>
<comment type="caution">
    <text evidence="1">The sequence shown here is derived from an EMBL/GenBank/DDBJ whole genome shotgun (WGS) entry which is preliminary data.</text>
</comment>
<keyword evidence="2" id="KW-1185">Reference proteome</keyword>
<sequence length="89" mass="10326">MKEFISIQSYLVSPLDIGDWDGEEDLAADILNRIYHTVYARADEDIDTGLLEELLEAVWSYWQHNPGLTELDEDEVDAFVDWLYSQVES</sequence>
<gene>
    <name evidence="1" type="ORF">GCM10007895_33800</name>
</gene>
<dbReference type="RefSeq" id="WP_095507189.1">
    <property type="nucleotide sequence ID" value="NZ_BSNC01000016.1"/>
</dbReference>
<dbReference type="Proteomes" id="UP001161422">
    <property type="component" value="Unassembled WGS sequence"/>
</dbReference>
<dbReference type="EMBL" id="BSNC01000016">
    <property type="protein sequence ID" value="GLP98073.1"/>
    <property type="molecule type" value="Genomic_DNA"/>
</dbReference>
<protein>
    <submittedName>
        <fullName evidence="1">Uncharacterized protein</fullName>
    </submittedName>
</protein>
<evidence type="ECO:0000313" key="1">
    <source>
        <dbReference type="EMBL" id="GLP98073.1"/>
    </source>
</evidence>
<organism evidence="1 2">
    <name type="scientific">Paraferrimonas sedimenticola</name>
    <dbReference type="NCBI Taxonomy" id="375674"/>
    <lineage>
        <taxon>Bacteria</taxon>
        <taxon>Pseudomonadati</taxon>
        <taxon>Pseudomonadota</taxon>
        <taxon>Gammaproteobacteria</taxon>
        <taxon>Alteromonadales</taxon>
        <taxon>Ferrimonadaceae</taxon>
        <taxon>Paraferrimonas</taxon>
    </lineage>
</organism>
<reference evidence="1" key="2">
    <citation type="submission" date="2023-01" db="EMBL/GenBank/DDBJ databases">
        <title>Draft genome sequence of Paraferrimonas sedimenticola strain NBRC 101628.</title>
        <authorList>
            <person name="Sun Q."/>
            <person name="Mori K."/>
        </authorList>
    </citation>
    <scope>NUCLEOTIDE SEQUENCE</scope>
    <source>
        <strain evidence="1">NBRC 101628</strain>
    </source>
</reference>
<proteinExistence type="predicted"/>
<name>A0AA37S0D3_9GAMM</name>
<accession>A0AA37S0D3</accession>